<dbReference type="EMBL" id="VLNR01000108">
    <property type="protein sequence ID" value="TSE03494.1"/>
    <property type="molecule type" value="Genomic_DNA"/>
</dbReference>
<dbReference type="AlphaFoldDB" id="A0A554VB00"/>
<evidence type="ECO:0000313" key="3">
    <source>
        <dbReference type="Proteomes" id="UP000318833"/>
    </source>
</evidence>
<name>A0A554VB00_9FLAO</name>
<sequence length="229" mass="26581">MSAEKEVDLLTSKHQKKLIQLKSEYIKNNISASSYLFELDKLNNSFDQIISCSKENVKIAKNEFKTFGFSSPRVFLIGFGIRFPYLIFSFIILFFSIYYSKSSDSNLYIKNALSFLYTVSFLISFYMIVWFMWTRSQDLPKLTYYILIGVISVLSTFIVICLSKYYNTSIDILKSKVRLAYSFIINTQQKTVLDFALKAAQESPEKVEEIKRTGYFGVTVPPISVKWCH</sequence>
<keyword evidence="1" id="KW-0472">Membrane</keyword>
<organism evidence="2 3">
    <name type="scientific">Aquimarina algiphila</name>
    <dbReference type="NCBI Taxonomy" id="2047982"/>
    <lineage>
        <taxon>Bacteria</taxon>
        <taxon>Pseudomonadati</taxon>
        <taxon>Bacteroidota</taxon>
        <taxon>Flavobacteriia</taxon>
        <taxon>Flavobacteriales</taxon>
        <taxon>Flavobacteriaceae</taxon>
        <taxon>Aquimarina</taxon>
    </lineage>
</organism>
<keyword evidence="3" id="KW-1185">Reference proteome</keyword>
<feature type="transmembrane region" description="Helical" evidence="1">
    <location>
        <begin position="112"/>
        <end position="133"/>
    </location>
</feature>
<evidence type="ECO:0000313" key="2">
    <source>
        <dbReference type="EMBL" id="TSE03494.1"/>
    </source>
</evidence>
<gene>
    <name evidence="2" type="ORF">FOF46_29185</name>
</gene>
<feature type="transmembrane region" description="Helical" evidence="1">
    <location>
        <begin position="145"/>
        <end position="166"/>
    </location>
</feature>
<evidence type="ECO:0000256" key="1">
    <source>
        <dbReference type="SAM" id="Phobius"/>
    </source>
</evidence>
<dbReference type="Proteomes" id="UP000318833">
    <property type="component" value="Unassembled WGS sequence"/>
</dbReference>
<feature type="transmembrane region" description="Helical" evidence="1">
    <location>
        <begin position="74"/>
        <end position="100"/>
    </location>
</feature>
<reference evidence="2 3" key="1">
    <citation type="submission" date="2019-07" db="EMBL/GenBank/DDBJ databases">
        <title>The draft genome sequence of Aquimarina algiphila M91.</title>
        <authorList>
            <person name="Meng X."/>
        </authorList>
    </citation>
    <scope>NUCLEOTIDE SEQUENCE [LARGE SCALE GENOMIC DNA]</scope>
    <source>
        <strain evidence="2 3">M91</strain>
    </source>
</reference>
<accession>A0A554VB00</accession>
<keyword evidence="1" id="KW-1133">Transmembrane helix</keyword>
<dbReference type="RefSeq" id="WP_143918976.1">
    <property type="nucleotide sequence ID" value="NZ_CANMIK010000103.1"/>
</dbReference>
<comment type="caution">
    <text evidence="2">The sequence shown here is derived from an EMBL/GenBank/DDBJ whole genome shotgun (WGS) entry which is preliminary data.</text>
</comment>
<proteinExistence type="predicted"/>
<protein>
    <submittedName>
        <fullName evidence="2">Uncharacterized protein</fullName>
    </submittedName>
</protein>
<keyword evidence="1" id="KW-0812">Transmembrane</keyword>